<dbReference type="RefSeq" id="YP_010675620.1">
    <property type="nucleotide sequence ID" value="NC_071005.1"/>
</dbReference>
<proteinExistence type="predicted"/>
<gene>
    <name evidence="2" type="primary">102</name>
    <name evidence="2" type="ORF">PBI_CHIDIEBERE_102</name>
</gene>
<sequence>MLDRRIVCPVAPEGMALRQWNQIHRTFIKHQKPKEGPGYEWPCWVCGEIGMIGVDGFGNKGTLVRPRNMQHLECWESVDDETRRKWRRWDTRHILFRRDRRKSQRSYDREAMRRRRELRDENERKRKSG</sequence>
<name>A0A649VKT8_9CAUD</name>
<evidence type="ECO:0000313" key="2">
    <source>
        <dbReference type="EMBL" id="QGJ93020.1"/>
    </source>
</evidence>
<feature type="region of interest" description="Disordered" evidence="1">
    <location>
        <begin position="100"/>
        <end position="129"/>
    </location>
</feature>
<dbReference type="KEGG" id="vg:77951944"/>
<dbReference type="GeneID" id="77951944"/>
<reference evidence="2 3" key="1">
    <citation type="submission" date="2019-10" db="EMBL/GenBank/DDBJ databases">
        <authorList>
            <person name="Zack K.M."/>
            <person name="Garlena R.A."/>
            <person name="Russell D.A."/>
            <person name="Pope W.H."/>
            <person name="Jacobs-Sera D."/>
            <person name="Hatfull G.F."/>
        </authorList>
    </citation>
    <scope>NUCLEOTIDE SEQUENCE [LARGE SCALE GENOMIC DNA]</scope>
</reference>
<evidence type="ECO:0000313" key="3">
    <source>
        <dbReference type="Proteomes" id="UP000423645"/>
    </source>
</evidence>
<keyword evidence="3" id="KW-1185">Reference proteome</keyword>
<organism evidence="2 3">
    <name type="scientific">Gordonia phage Chidiebere</name>
    <dbReference type="NCBI Taxonomy" id="2656530"/>
    <lineage>
        <taxon>Viruses</taxon>
        <taxon>Duplodnaviria</taxon>
        <taxon>Heunggongvirae</taxon>
        <taxon>Uroviricota</taxon>
        <taxon>Caudoviricetes</taxon>
        <taxon>Chidieberevirus</taxon>
        <taxon>Chidieberevirus chidiebere</taxon>
    </lineage>
</organism>
<feature type="compositionally biased region" description="Basic and acidic residues" evidence="1">
    <location>
        <begin position="105"/>
        <end position="129"/>
    </location>
</feature>
<accession>A0A649VKT8</accession>
<dbReference type="EMBL" id="MN586022">
    <property type="protein sequence ID" value="QGJ93020.1"/>
    <property type="molecule type" value="Genomic_DNA"/>
</dbReference>
<dbReference type="Proteomes" id="UP000423645">
    <property type="component" value="Segment"/>
</dbReference>
<protein>
    <submittedName>
        <fullName evidence="2">Uncharacterized protein</fullName>
    </submittedName>
</protein>
<evidence type="ECO:0000256" key="1">
    <source>
        <dbReference type="SAM" id="MobiDB-lite"/>
    </source>
</evidence>